<dbReference type="InterPro" id="IPR052735">
    <property type="entry name" value="NAD_biosynth-regulator"/>
</dbReference>
<evidence type="ECO:0000259" key="1">
    <source>
        <dbReference type="Pfam" id="PF13521"/>
    </source>
</evidence>
<dbReference type="Proteomes" id="UP000261082">
    <property type="component" value="Unassembled WGS sequence"/>
</dbReference>
<organism evidence="2 3">
    <name type="scientific">Marixanthomonas ophiurae</name>
    <dbReference type="NCBI Taxonomy" id="387659"/>
    <lineage>
        <taxon>Bacteria</taxon>
        <taxon>Pseudomonadati</taxon>
        <taxon>Bacteroidota</taxon>
        <taxon>Flavobacteriia</taxon>
        <taxon>Flavobacteriales</taxon>
        <taxon>Flavobacteriaceae</taxon>
        <taxon>Marixanthomonas</taxon>
    </lineage>
</organism>
<feature type="domain" description="NadR/Ttd14 AAA" evidence="1">
    <location>
        <begin position="17"/>
        <end position="176"/>
    </location>
</feature>
<accession>A0A3E1QB60</accession>
<keyword evidence="2" id="KW-0548">Nucleotidyltransferase</keyword>
<dbReference type="InterPro" id="IPR038727">
    <property type="entry name" value="NadR/Ttd14_AAA_dom"/>
</dbReference>
<dbReference type="InterPro" id="IPR027417">
    <property type="entry name" value="P-loop_NTPase"/>
</dbReference>
<comment type="caution">
    <text evidence="2">The sequence shown here is derived from an EMBL/GenBank/DDBJ whole genome shotgun (WGS) entry which is preliminary data.</text>
</comment>
<dbReference type="OrthoDB" id="9151999at2"/>
<name>A0A3E1QB60_9FLAO</name>
<evidence type="ECO:0000313" key="3">
    <source>
        <dbReference type="Proteomes" id="UP000261082"/>
    </source>
</evidence>
<evidence type="ECO:0000313" key="2">
    <source>
        <dbReference type="EMBL" id="RFN59361.1"/>
    </source>
</evidence>
<dbReference type="Pfam" id="PF13521">
    <property type="entry name" value="AAA_28"/>
    <property type="match status" value="1"/>
</dbReference>
<dbReference type="EMBL" id="QVID01000001">
    <property type="protein sequence ID" value="RFN59361.1"/>
    <property type="molecule type" value="Genomic_DNA"/>
</dbReference>
<dbReference type="PANTHER" id="PTHR37512">
    <property type="entry name" value="TRIFUNCTIONAL NAD BIOSYNTHESIS/REGULATOR PROTEIN NADR"/>
    <property type="match status" value="1"/>
</dbReference>
<keyword evidence="3" id="KW-1185">Reference proteome</keyword>
<dbReference type="SUPFAM" id="SSF52540">
    <property type="entry name" value="P-loop containing nucleoside triphosphate hydrolases"/>
    <property type="match status" value="1"/>
</dbReference>
<sequence length="193" mass="22460">MEKTLKQSAGNGDHCIKIVLYGPESTGKTTLAKQLATHYNTKWVPEYMRGYLEEKWETKNETITRDDLLPIAKGQIALENKITKIANTLLFCDTNLLELKVYSEYYHTGFCPSEIVEATEENQYHHYFLTYIDVPWEADRLRDRPNDRLKMFTIFEAELRKKQLPYTVLKGSVEQRMKTATKIIEGLLNSQVC</sequence>
<reference evidence="2 3" key="1">
    <citation type="journal article" date="2007" name="Int. J. Syst. Evol. Microbiol.">
        <title>Marixanthomonas ophiurae gen. nov., sp. nov., a marine bacterium of the family Flavobacteriaceae isolated from a deep-sea brittle star.</title>
        <authorList>
            <person name="Romanenko L.A."/>
            <person name="Uchino M."/>
            <person name="Frolova G.M."/>
            <person name="Mikhailov V.V."/>
        </authorList>
    </citation>
    <scope>NUCLEOTIDE SEQUENCE [LARGE SCALE GENOMIC DNA]</scope>
    <source>
        <strain evidence="2 3">KMM 3046</strain>
    </source>
</reference>
<dbReference type="AlphaFoldDB" id="A0A3E1QB60"/>
<proteinExistence type="predicted"/>
<dbReference type="Gene3D" id="3.40.50.300">
    <property type="entry name" value="P-loop containing nucleotide triphosphate hydrolases"/>
    <property type="match status" value="1"/>
</dbReference>
<dbReference type="RefSeq" id="WP_117158359.1">
    <property type="nucleotide sequence ID" value="NZ_QVID01000001.1"/>
</dbReference>
<protein>
    <submittedName>
        <fullName evidence="2">Nicotinate-nucleotide adenylyltransferase</fullName>
    </submittedName>
</protein>
<dbReference type="PANTHER" id="PTHR37512:SF1">
    <property type="entry name" value="NADR_TTD14 AAA DOMAIN-CONTAINING PROTEIN"/>
    <property type="match status" value="1"/>
</dbReference>
<dbReference type="GO" id="GO:0016779">
    <property type="term" value="F:nucleotidyltransferase activity"/>
    <property type="evidence" value="ECO:0007669"/>
    <property type="project" value="UniProtKB-KW"/>
</dbReference>
<gene>
    <name evidence="2" type="ORF">DZ858_04650</name>
</gene>
<keyword evidence="2" id="KW-0808">Transferase</keyword>